<dbReference type="PROSITE" id="PS51455">
    <property type="entry name" value="PIPK"/>
    <property type="match status" value="1"/>
</dbReference>
<dbReference type="Gene3D" id="3.30.810.10">
    <property type="entry name" value="2-Layer Sandwich"/>
    <property type="match status" value="1"/>
</dbReference>
<keyword evidence="1" id="KW-0418">Kinase</keyword>
<keyword evidence="1" id="KW-0547">Nucleotide-binding</keyword>
<dbReference type="GO" id="GO:0005524">
    <property type="term" value="F:ATP binding"/>
    <property type="evidence" value="ECO:0007669"/>
    <property type="project" value="UniProtKB-UniRule"/>
</dbReference>
<dbReference type="GO" id="GO:0016308">
    <property type="term" value="F:1-phosphatidylinositol-4-phosphate 5-kinase activity"/>
    <property type="evidence" value="ECO:0007669"/>
    <property type="project" value="TreeGrafter"/>
</dbReference>
<dbReference type="GO" id="GO:0005886">
    <property type="term" value="C:plasma membrane"/>
    <property type="evidence" value="ECO:0007669"/>
    <property type="project" value="TreeGrafter"/>
</dbReference>
<dbReference type="InterPro" id="IPR027484">
    <property type="entry name" value="PInositol-4-P-5-kinase_N"/>
</dbReference>
<dbReference type="Pfam" id="PF01504">
    <property type="entry name" value="PIP5K"/>
    <property type="match status" value="1"/>
</dbReference>
<keyword evidence="1" id="KW-0808">Transferase</keyword>
<protein>
    <recommendedName>
        <fullName evidence="4">PIPK domain-containing protein</fullName>
    </recommendedName>
</protein>
<feature type="domain" description="PIPK" evidence="4">
    <location>
        <begin position="1"/>
        <end position="371"/>
    </location>
</feature>
<dbReference type="Gene3D" id="3.30.800.10">
    <property type="entry name" value="Phosphatidylinositol Phosphate Kinase II Beta"/>
    <property type="match status" value="1"/>
</dbReference>
<feature type="region of interest" description="Disordered" evidence="2">
    <location>
        <begin position="70"/>
        <end position="96"/>
    </location>
</feature>
<sequence length="374" mass="42505">MKIRSSRISVSIVRAILRRCSTASKRSLLRTIISFFAFFKLLLARYRPLDFVALRQDVWELNEDEYADSFRASPPPSEETPLLQSSSSSRTKRSKKEAVAQLVPAGDLGYSGSTFFTTPNAKYLIKSLPRRFEHDFFARELLDPYAAHMRRRPHSLLVRITDLVYAPHASLGGMLGTAPTHHIVMENLLFGRDLEPTELEKRRWETYDLKPSDYFFPERDIAGGMLAPDSVLDRLIDEFPGNVRVSHQHKRQLMALLEADSQLLADHNAVDYSLFLVRHPGPNSIPARPAPAPVVRSNAGEWRTGVDDVDGLWTYRAVVLDFFWAKHTLHARSMTGVVKLFNKVAHKGPMTITAEPDEYRKRFLGMVEEMVVGV</sequence>
<accession>A0A0N8H8S1</accession>
<evidence type="ECO:0000313" key="6">
    <source>
        <dbReference type="Proteomes" id="UP000050424"/>
    </source>
</evidence>
<dbReference type="GO" id="GO:0046854">
    <property type="term" value="P:phosphatidylinositol phosphate biosynthetic process"/>
    <property type="evidence" value="ECO:0007669"/>
    <property type="project" value="TreeGrafter"/>
</dbReference>
<dbReference type="InterPro" id="IPR023610">
    <property type="entry name" value="PInositol-4/5-P-5/4-kinase"/>
</dbReference>
<keyword evidence="3" id="KW-0812">Transmembrane</keyword>
<comment type="caution">
    <text evidence="5">The sequence shown here is derived from an EMBL/GenBank/DDBJ whole genome shotgun (WGS) entry which is preliminary data.</text>
</comment>
<dbReference type="EMBL" id="LKCW01000008">
    <property type="protein sequence ID" value="KPM45356.1"/>
    <property type="molecule type" value="Genomic_DNA"/>
</dbReference>
<dbReference type="InterPro" id="IPR027483">
    <property type="entry name" value="PInositol-4-P-4/5-kinase_C_sf"/>
</dbReference>
<evidence type="ECO:0000259" key="4">
    <source>
        <dbReference type="PROSITE" id="PS51455"/>
    </source>
</evidence>
<dbReference type="Proteomes" id="UP000050424">
    <property type="component" value="Unassembled WGS sequence"/>
</dbReference>
<evidence type="ECO:0000256" key="2">
    <source>
        <dbReference type="SAM" id="MobiDB-lite"/>
    </source>
</evidence>
<feature type="compositionally biased region" description="Low complexity" evidence="2">
    <location>
        <begin position="79"/>
        <end position="89"/>
    </location>
</feature>
<gene>
    <name evidence="5" type="ORF">AK830_g1244</name>
</gene>
<keyword evidence="6" id="KW-1185">Reference proteome</keyword>
<evidence type="ECO:0000256" key="3">
    <source>
        <dbReference type="SAM" id="Phobius"/>
    </source>
</evidence>
<dbReference type="AlphaFoldDB" id="A0A0N8H8S1"/>
<reference evidence="5 6" key="1">
    <citation type="submission" date="2015-09" db="EMBL/GenBank/DDBJ databases">
        <title>Draft genome of a European isolate of the apple canker pathogen Neonectria ditissima.</title>
        <authorList>
            <person name="Gomez-Cortecero A."/>
            <person name="Harrison R.J."/>
            <person name="Armitage A.D."/>
        </authorList>
    </citation>
    <scope>NUCLEOTIDE SEQUENCE [LARGE SCALE GENOMIC DNA]</scope>
    <source>
        <strain evidence="5 6">R09/05</strain>
    </source>
</reference>
<keyword evidence="1" id="KW-0067">ATP-binding</keyword>
<keyword evidence="3" id="KW-0472">Membrane</keyword>
<dbReference type="STRING" id="78410.A0A0N8H8S1"/>
<dbReference type="OrthoDB" id="70770at2759"/>
<organism evidence="5 6">
    <name type="scientific">Neonectria ditissima</name>
    <dbReference type="NCBI Taxonomy" id="78410"/>
    <lineage>
        <taxon>Eukaryota</taxon>
        <taxon>Fungi</taxon>
        <taxon>Dikarya</taxon>
        <taxon>Ascomycota</taxon>
        <taxon>Pezizomycotina</taxon>
        <taxon>Sordariomycetes</taxon>
        <taxon>Hypocreomycetidae</taxon>
        <taxon>Hypocreales</taxon>
        <taxon>Nectriaceae</taxon>
        <taxon>Neonectria</taxon>
    </lineage>
</organism>
<dbReference type="InterPro" id="IPR002498">
    <property type="entry name" value="PInositol-4-P-4/5-kinase_core"/>
</dbReference>
<dbReference type="SMART" id="SM00330">
    <property type="entry name" value="PIPKc"/>
    <property type="match status" value="1"/>
</dbReference>
<dbReference type="SUPFAM" id="SSF56104">
    <property type="entry name" value="SAICAR synthase-like"/>
    <property type="match status" value="1"/>
</dbReference>
<dbReference type="PANTHER" id="PTHR23086">
    <property type="entry name" value="PHOSPHATIDYLINOSITOL-4-PHOSPHATE 5-KINASE"/>
    <property type="match status" value="1"/>
</dbReference>
<dbReference type="PANTHER" id="PTHR23086:SF126">
    <property type="entry name" value="PIPK DOMAIN-CONTAINING PROTEIN"/>
    <property type="match status" value="1"/>
</dbReference>
<proteinExistence type="predicted"/>
<name>A0A0N8H8S1_9HYPO</name>
<evidence type="ECO:0000313" key="5">
    <source>
        <dbReference type="EMBL" id="KPM45356.1"/>
    </source>
</evidence>
<evidence type="ECO:0000256" key="1">
    <source>
        <dbReference type="PROSITE-ProRule" id="PRU00781"/>
    </source>
</evidence>
<feature type="transmembrane region" description="Helical" evidence="3">
    <location>
        <begin position="28"/>
        <end position="46"/>
    </location>
</feature>
<keyword evidence="3" id="KW-1133">Transmembrane helix</keyword>